<dbReference type="InterPro" id="IPR034646">
    <property type="entry name" value="ADCK3_dom"/>
</dbReference>
<dbReference type="GO" id="GO:0016301">
    <property type="term" value="F:kinase activity"/>
    <property type="evidence" value="ECO:0007669"/>
    <property type="project" value="UniProtKB-KW"/>
</dbReference>
<gene>
    <name evidence="7" type="ORF">EOE66_19070</name>
</gene>
<keyword evidence="2" id="KW-0808">Transferase</keyword>
<accession>A0A437RAD9</accession>
<dbReference type="PANTHER" id="PTHR43851:SF3">
    <property type="entry name" value="COENZYME Q8"/>
    <property type="match status" value="1"/>
</dbReference>
<evidence type="ECO:0000313" key="7">
    <source>
        <dbReference type="EMBL" id="RVU43776.1"/>
    </source>
</evidence>
<keyword evidence="4" id="KW-0067">ATP-binding</keyword>
<name>A0A437RAD9_9BURK</name>
<dbReference type="Pfam" id="PF03109">
    <property type="entry name" value="ABC1"/>
    <property type="match status" value="1"/>
</dbReference>
<reference evidence="7 8" key="1">
    <citation type="submission" date="2019-01" db="EMBL/GenBank/DDBJ databases">
        <authorList>
            <person name="Chen W.-M."/>
        </authorList>
    </citation>
    <scope>NUCLEOTIDE SEQUENCE [LARGE SCALE GENOMIC DNA]</scope>
    <source>
        <strain evidence="7 8">KYPY4</strain>
    </source>
</reference>
<proteinExistence type="inferred from homology"/>
<feature type="domain" description="ABC1 atypical kinase-like" evidence="6">
    <location>
        <begin position="115"/>
        <end position="355"/>
    </location>
</feature>
<dbReference type="PANTHER" id="PTHR43851">
    <property type="match status" value="1"/>
</dbReference>
<protein>
    <submittedName>
        <fullName evidence="7">AarF/ABC1/UbiB kinase family protein</fullName>
    </submittedName>
</protein>
<dbReference type="RefSeq" id="WP_128230335.1">
    <property type="nucleotide sequence ID" value="NZ_SACR01000006.1"/>
</dbReference>
<dbReference type="OrthoDB" id="9795390at2"/>
<evidence type="ECO:0000256" key="5">
    <source>
        <dbReference type="SAM" id="MobiDB-lite"/>
    </source>
</evidence>
<sequence>MSAPPAPPAAPPPPPPPAGTAVRAATVPEGRTRRLLHFGRAVGEMAAGAAAEGVAQLARGQRPALAQLMLTPANARRLAERLSQMRGAVMKVGQLLSMDGHGVLPPHFAELLGGLRDQAHVMPATQLAEVLEREYGPGWHRRFKRLSFEPVAAASIGQVHRAETHDGRVLALKIQYPGVRRSIGSDMANLALLLRTPGLVPAGLDPGAMPALLARVQAQLEHETDYLAEVRAAKAYREKLGDDPVLTVPAVDEEHCTGHIIATAFAPGVPVDRLAAPGVPQAQRNHVAMALSRLAVHEFFRMRLVQTDPNFGNYLFDADTGRIALIDFGATELVTDERVEQLRELGRALRADDVPRLQAAAQAAGFTAREDPPAQSAGVIGLMRLAGEPLRHAGAYDFGVSTLFARSFEQGRAQFFGDGYARTPPPDLLFLQRKFAGTFMLCTRLRAQIDLADVFGAEL</sequence>
<dbReference type="GO" id="GO:0006744">
    <property type="term" value="P:ubiquinone biosynthetic process"/>
    <property type="evidence" value="ECO:0007669"/>
    <property type="project" value="TreeGrafter"/>
</dbReference>
<keyword evidence="7" id="KW-0418">Kinase</keyword>
<comment type="caution">
    <text evidence="7">The sequence shown here is derived from an EMBL/GenBank/DDBJ whole genome shotgun (WGS) entry which is preliminary data.</text>
</comment>
<dbReference type="InterPro" id="IPR004147">
    <property type="entry name" value="ABC1_dom"/>
</dbReference>
<evidence type="ECO:0000256" key="2">
    <source>
        <dbReference type="ARBA" id="ARBA00022679"/>
    </source>
</evidence>
<feature type="region of interest" description="Disordered" evidence="5">
    <location>
        <begin position="1"/>
        <end position="23"/>
    </location>
</feature>
<evidence type="ECO:0000313" key="8">
    <source>
        <dbReference type="Proteomes" id="UP000285575"/>
    </source>
</evidence>
<dbReference type="InterPro" id="IPR051409">
    <property type="entry name" value="Atypical_kinase_ADCK"/>
</dbReference>
<dbReference type="AlphaFoldDB" id="A0A437RAD9"/>
<dbReference type="CDD" id="cd13970">
    <property type="entry name" value="ABC1_ADCK3"/>
    <property type="match status" value="1"/>
</dbReference>
<keyword evidence="3" id="KW-0547">Nucleotide-binding</keyword>
<evidence type="ECO:0000259" key="6">
    <source>
        <dbReference type="Pfam" id="PF03109"/>
    </source>
</evidence>
<dbReference type="GO" id="GO:0005524">
    <property type="term" value="F:ATP binding"/>
    <property type="evidence" value="ECO:0007669"/>
    <property type="project" value="UniProtKB-KW"/>
</dbReference>
<comment type="similarity">
    <text evidence="1">Belongs to the protein kinase superfamily. ADCK protein kinase family.</text>
</comment>
<keyword evidence="8" id="KW-1185">Reference proteome</keyword>
<dbReference type="InterPro" id="IPR011009">
    <property type="entry name" value="Kinase-like_dom_sf"/>
</dbReference>
<dbReference type="EMBL" id="SACR01000006">
    <property type="protein sequence ID" value="RVU43776.1"/>
    <property type="molecule type" value="Genomic_DNA"/>
</dbReference>
<evidence type="ECO:0000256" key="4">
    <source>
        <dbReference type="ARBA" id="ARBA00022840"/>
    </source>
</evidence>
<evidence type="ECO:0000256" key="1">
    <source>
        <dbReference type="ARBA" id="ARBA00009670"/>
    </source>
</evidence>
<dbReference type="SUPFAM" id="SSF56112">
    <property type="entry name" value="Protein kinase-like (PK-like)"/>
    <property type="match status" value="1"/>
</dbReference>
<evidence type="ECO:0000256" key="3">
    <source>
        <dbReference type="ARBA" id="ARBA00022741"/>
    </source>
</evidence>
<feature type="compositionally biased region" description="Pro residues" evidence="5">
    <location>
        <begin position="1"/>
        <end position="18"/>
    </location>
</feature>
<dbReference type="Proteomes" id="UP000285575">
    <property type="component" value="Unassembled WGS sequence"/>
</dbReference>
<organism evidence="7 8">
    <name type="scientific">Rubrivivax rivuli</name>
    <dbReference type="NCBI Taxonomy" id="1862385"/>
    <lineage>
        <taxon>Bacteria</taxon>
        <taxon>Pseudomonadati</taxon>
        <taxon>Pseudomonadota</taxon>
        <taxon>Betaproteobacteria</taxon>
        <taxon>Burkholderiales</taxon>
        <taxon>Sphaerotilaceae</taxon>
        <taxon>Rubrivivax</taxon>
    </lineage>
</organism>